<gene>
    <name evidence="3" type="ORF">OG913_30425</name>
</gene>
<evidence type="ECO:0000313" key="3">
    <source>
        <dbReference type="EMBL" id="WUP73670.1"/>
    </source>
</evidence>
<dbReference type="RefSeq" id="WP_205831052.1">
    <property type="nucleotide sequence ID" value="NZ_CP108085.1"/>
</dbReference>
<evidence type="ECO:0000256" key="1">
    <source>
        <dbReference type="SAM" id="MobiDB-lite"/>
    </source>
</evidence>
<protein>
    <submittedName>
        <fullName evidence="3">Uncharacterized protein</fullName>
    </submittedName>
</protein>
<proteinExistence type="predicted"/>
<keyword evidence="4" id="KW-1185">Reference proteome</keyword>
<keyword evidence="2" id="KW-0732">Signal</keyword>
<dbReference type="EMBL" id="CP108085">
    <property type="protein sequence ID" value="WUP73670.1"/>
    <property type="molecule type" value="Genomic_DNA"/>
</dbReference>
<evidence type="ECO:0000313" key="4">
    <source>
        <dbReference type="Proteomes" id="UP001432011"/>
    </source>
</evidence>
<feature type="chain" id="PRO_5046213119" evidence="2">
    <location>
        <begin position="32"/>
        <end position="194"/>
    </location>
</feature>
<sequence length="194" mass="20591">MRRIRRMCYPIAALVAAAVPLTLSDAVLAGAAPVRTEAAATVTPRAAAPNPASCPEQVALVNGGFERPVVTGTWASLPDASQSGPNAVPGWRTTATDHRIEIWSPRMNVPAAEGAQFAELNANQVSTLYQDRPTTPGQKLYWRLSHRGRLGTDAGVPKKMSSRKLPIPAAGRGPRERRCPAPSGPSPRSTRPST</sequence>
<evidence type="ECO:0000256" key="2">
    <source>
        <dbReference type="SAM" id="SignalP"/>
    </source>
</evidence>
<organism evidence="3 4">
    <name type="scientific">Microbispora hainanensis</name>
    <dbReference type="NCBI Taxonomy" id="568844"/>
    <lineage>
        <taxon>Bacteria</taxon>
        <taxon>Bacillati</taxon>
        <taxon>Actinomycetota</taxon>
        <taxon>Actinomycetes</taxon>
        <taxon>Streptosporangiales</taxon>
        <taxon>Streptosporangiaceae</taxon>
        <taxon>Microbispora</taxon>
    </lineage>
</organism>
<feature type="signal peptide" evidence="2">
    <location>
        <begin position="1"/>
        <end position="31"/>
    </location>
</feature>
<accession>A0ABZ1SPH2</accession>
<name>A0ABZ1SPH2_9ACTN</name>
<dbReference type="Proteomes" id="UP001432011">
    <property type="component" value="Chromosome"/>
</dbReference>
<reference evidence="3" key="1">
    <citation type="submission" date="2022-10" db="EMBL/GenBank/DDBJ databases">
        <title>The complete genomes of actinobacterial strains from the NBC collection.</title>
        <authorList>
            <person name="Joergensen T.S."/>
            <person name="Alvarez Arevalo M."/>
            <person name="Sterndorff E.B."/>
            <person name="Faurdal D."/>
            <person name="Vuksanovic O."/>
            <person name="Mourched A.-S."/>
            <person name="Charusanti P."/>
            <person name="Shaw S."/>
            <person name="Blin K."/>
            <person name="Weber T."/>
        </authorList>
    </citation>
    <scope>NUCLEOTIDE SEQUENCE</scope>
    <source>
        <strain evidence="3">NBC_00254</strain>
    </source>
</reference>
<feature type="region of interest" description="Disordered" evidence="1">
    <location>
        <begin position="150"/>
        <end position="194"/>
    </location>
</feature>